<reference evidence="4 5" key="1">
    <citation type="submission" date="2018-06" db="EMBL/GenBank/DDBJ databases">
        <title>Extensive metabolic versatility and redundancy in microbially diverse, dynamic hydrothermal sediments.</title>
        <authorList>
            <person name="Dombrowski N."/>
            <person name="Teske A."/>
            <person name="Baker B.J."/>
        </authorList>
    </citation>
    <scope>NUCLEOTIDE SEQUENCE [LARGE SCALE GENOMIC DNA]</scope>
    <source>
        <strain evidence="4">B3_G15</strain>
    </source>
</reference>
<evidence type="ECO:0000313" key="5">
    <source>
        <dbReference type="Proteomes" id="UP000280417"/>
    </source>
</evidence>
<dbReference type="EC" id="4.6.1.17" evidence="4"/>
<comment type="pathway">
    <text evidence="1">Cofactor biosynthesis; molybdopterin biosynthesis.</text>
</comment>
<feature type="domain" description="Molybdopterin cofactor biosynthesis C (MoaC)" evidence="3">
    <location>
        <begin position="7"/>
        <end position="138"/>
    </location>
</feature>
<accession>A0A662DHA3</accession>
<keyword evidence="4" id="KW-0456">Lyase</keyword>
<dbReference type="Pfam" id="PF01967">
    <property type="entry name" value="MoaC"/>
    <property type="match status" value="1"/>
</dbReference>
<gene>
    <name evidence="4" type="primary">moaC</name>
    <name evidence="4" type="ORF">DRJ04_04565</name>
</gene>
<dbReference type="EMBL" id="QMQA01000104">
    <property type="protein sequence ID" value="RLE13306.1"/>
    <property type="molecule type" value="Genomic_DNA"/>
</dbReference>
<dbReference type="InterPro" id="IPR023045">
    <property type="entry name" value="MoaC"/>
</dbReference>
<dbReference type="GO" id="GO:0006777">
    <property type="term" value="P:Mo-molybdopterin cofactor biosynthetic process"/>
    <property type="evidence" value="ECO:0007669"/>
    <property type="project" value="UniProtKB-KW"/>
</dbReference>
<evidence type="ECO:0000256" key="2">
    <source>
        <dbReference type="ARBA" id="ARBA00023150"/>
    </source>
</evidence>
<dbReference type="Gene3D" id="3.30.70.640">
    <property type="entry name" value="Molybdopterin cofactor biosynthesis C (MoaC) domain"/>
    <property type="match status" value="1"/>
</dbReference>
<evidence type="ECO:0000313" key="4">
    <source>
        <dbReference type="EMBL" id="RLE13306.1"/>
    </source>
</evidence>
<keyword evidence="2" id="KW-0501">Molybdenum cofactor biosynthesis</keyword>
<evidence type="ECO:0000256" key="1">
    <source>
        <dbReference type="ARBA" id="ARBA00005046"/>
    </source>
</evidence>
<dbReference type="UniPathway" id="UPA00344"/>
<dbReference type="NCBIfam" id="NF006870">
    <property type="entry name" value="PRK09364.1"/>
    <property type="match status" value="1"/>
</dbReference>
<comment type="caution">
    <text evidence="4">The sequence shown here is derived from an EMBL/GenBank/DDBJ whole genome shotgun (WGS) entry which is preliminary data.</text>
</comment>
<organism evidence="4 5">
    <name type="scientific">Aerophobetes bacterium</name>
    <dbReference type="NCBI Taxonomy" id="2030807"/>
    <lineage>
        <taxon>Bacteria</taxon>
        <taxon>Candidatus Aerophobota</taxon>
    </lineage>
</organism>
<name>A0A662DHA3_UNCAE</name>
<dbReference type="InterPro" id="IPR036522">
    <property type="entry name" value="MoaC_sf"/>
</dbReference>
<dbReference type="SUPFAM" id="SSF55040">
    <property type="entry name" value="Molybdenum cofactor biosynthesis protein C, MoaC"/>
    <property type="match status" value="1"/>
</dbReference>
<dbReference type="Proteomes" id="UP000280417">
    <property type="component" value="Unassembled WGS sequence"/>
</dbReference>
<protein>
    <submittedName>
        <fullName evidence="4">Cyclic pyranopterin monophosphate synthase MoaC</fullName>
        <ecNumber evidence="4">4.6.1.17</ecNumber>
    </submittedName>
</protein>
<dbReference type="AlphaFoldDB" id="A0A662DHA3"/>
<dbReference type="GO" id="GO:0061799">
    <property type="term" value="F:cyclic pyranopterin monophosphate synthase activity"/>
    <property type="evidence" value="ECO:0007669"/>
    <property type="project" value="UniProtKB-EC"/>
</dbReference>
<sequence length="142" mass="15820">MRRYDVIDVGEKPVFKREAKAAGKVNMSASTVDLIKENKIPKGDVIENARVAALLALKKVPHLIPLCHPVRITWANIQFSFERETVNIESTVRGIDRTGVEMEAITAVAVAALTIYDMCKTVDKNITISNIKLIEKKKKEMG</sequence>
<dbReference type="NCBIfam" id="TIGR00581">
    <property type="entry name" value="moaC"/>
    <property type="match status" value="1"/>
</dbReference>
<evidence type="ECO:0000259" key="3">
    <source>
        <dbReference type="Pfam" id="PF01967"/>
    </source>
</evidence>
<dbReference type="InterPro" id="IPR002820">
    <property type="entry name" value="Mopterin_CF_biosynth-C_dom"/>
</dbReference>
<proteinExistence type="predicted"/>